<dbReference type="STRING" id="263475.AMD00_11230"/>
<dbReference type="Pfam" id="PF04854">
    <property type="entry name" value="DUF624"/>
    <property type="match status" value="1"/>
</dbReference>
<keyword evidence="1" id="KW-1133">Transmembrane helix</keyword>
<evidence type="ECO:0000313" key="3">
    <source>
        <dbReference type="Proteomes" id="UP000036867"/>
    </source>
</evidence>
<dbReference type="OrthoDB" id="2182676at2"/>
<dbReference type="InterPro" id="IPR006938">
    <property type="entry name" value="DUF624"/>
</dbReference>
<dbReference type="GeneID" id="301136666"/>
<evidence type="ECO:0000256" key="1">
    <source>
        <dbReference type="SAM" id="Phobius"/>
    </source>
</evidence>
<proteinExistence type="predicted"/>
<feature type="transmembrane region" description="Helical" evidence="1">
    <location>
        <begin position="147"/>
        <end position="171"/>
    </location>
</feature>
<gene>
    <name evidence="2" type="ORF">AMD00_11230</name>
</gene>
<feature type="transmembrane region" description="Helical" evidence="1">
    <location>
        <begin position="105"/>
        <end position="135"/>
    </location>
</feature>
<name>A0A0M0LD48_9BACL</name>
<dbReference type="RefSeq" id="WP_053417161.1">
    <property type="nucleotide sequence ID" value="NZ_LILB01000005.1"/>
</dbReference>
<dbReference type="AlphaFoldDB" id="A0A0M0LD48"/>
<feature type="transmembrane region" description="Helical" evidence="1">
    <location>
        <begin position="25"/>
        <end position="50"/>
    </location>
</feature>
<keyword evidence="3" id="KW-1185">Reference proteome</keyword>
<organism evidence="2 3">
    <name type="scientific">Viridibacillus arvi</name>
    <dbReference type="NCBI Taxonomy" id="263475"/>
    <lineage>
        <taxon>Bacteria</taxon>
        <taxon>Bacillati</taxon>
        <taxon>Bacillota</taxon>
        <taxon>Bacilli</taxon>
        <taxon>Bacillales</taxon>
        <taxon>Caryophanaceae</taxon>
        <taxon>Viridibacillus</taxon>
    </lineage>
</organism>
<protein>
    <recommendedName>
        <fullName evidence="4">DUF624 domain-containing protein</fullName>
    </recommendedName>
</protein>
<sequence>MGVEGLIGGIYRYCEWIMRLAYINILWIFFTLLGFVVFGAAPASAAMFAISRKWVMGKEDTPIFSVFWDTYRKGFIKANLVTFFMLLIGFLLYIDIRLFQQMENIISYVISFILMGVLLIYFAACFYLFPLLVHYEIKVFQYIKYSFLYAVSYPMHSILMIVGTGIIYFVVTSIPGLLPVLSVGPLSVLIISISYRVFSKKTQHLGSLT</sequence>
<accession>A0A0M0LD48</accession>
<keyword evidence="1" id="KW-0812">Transmembrane</keyword>
<evidence type="ECO:0008006" key="4">
    <source>
        <dbReference type="Google" id="ProtNLM"/>
    </source>
</evidence>
<evidence type="ECO:0000313" key="2">
    <source>
        <dbReference type="EMBL" id="KOO48970.1"/>
    </source>
</evidence>
<comment type="caution">
    <text evidence="2">The sequence shown here is derived from an EMBL/GenBank/DDBJ whole genome shotgun (WGS) entry which is preliminary data.</text>
</comment>
<feature type="transmembrane region" description="Helical" evidence="1">
    <location>
        <begin position="80"/>
        <end position="99"/>
    </location>
</feature>
<dbReference type="Proteomes" id="UP000036867">
    <property type="component" value="Unassembled WGS sequence"/>
</dbReference>
<keyword evidence="1" id="KW-0472">Membrane</keyword>
<dbReference type="EMBL" id="LILB01000005">
    <property type="protein sequence ID" value="KOO48970.1"/>
    <property type="molecule type" value="Genomic_DNA"/>
</dbReference>
<reference evidence="3" key="1">
    <citation type="submission" date="2015-08" db="EMBL/GenBank/DDBJ databases">
        <title>Fjat-10028 dsm 16317.</title>
        <authorList>
            <person name="Liu B."/>
            <person name="Wang J."/>
            <person name="Zhu Y."/>
            <person name="Liu G."/>
            <person name="Chen Q."/>
            <person name="Chen Z."/>
            <person name="Lan J."/>
            <person name="Che J."/>
            <person name="Ge C."/>
            <person name="Shi H."/>
            <person name="Pan Z."/>
            <person name="Liu X."/>
        </authorList>
    </citation>
    <scope>NUCLEOTIDE SEQUENCE [LARGE SCALE GENOMIC DNA]</scope>
    <source>
        <strain evidence="3">DSM 16317</strain>
    </source>
</reference>
<feature type="transmembrane region" description="Helical" evidence="1">
    <location>
        <begin position="177"/>
        <end position="198"/>
    </location>
</feature>